<dbReference type="InterPro" id="IPR050570">
    <property type="entry name" value="Cell_wall_metabolism_enzyme"/>
</dbReference>
<reference evidence="3" key="1">
    <citation type="submission" date="2022-01" db="EMBL/GenBank/DDBJ databases">
        <title>Nocardioidaceae gen. sp. A5X3R13.</title>
        <authorList>
            <person name="Lopez Marin M.A."/>
            <person name="Uhlik O."/>
        </authorList>
    </citation>
    <scope>NUCLEOTIDE SEQUENCE</scope>
    <source>
        <strain evidence="3">A5X3R13</strain>
    </source>
</reference>
<gene>
    <name evidence="3" type="ORF">L0C25_07225</name>
</gene>
<feature type="domain" description="M23ase beta-sheet core" evidence="2">
    <location>
        <begin position="62"/>
        <end position="143"/>
    </location>
</feature>
<feature type="signal peptide" evidence="1">
    <location>
        <begin position="1"/>
        <end position="26"/>
    </location>
</feature>
<evidence type="ECO:0000313" key="4">
    <source>
        <dbReference type="Proteomes" id="UP001164390"/>
    </source>
</evidence>
<dbReference type="SUPFAM" id="SSF51261">
    <property type="entry name" value="Duplicated hybrid motif"/>
    <property type="match status" value="1"/>
</dbReference>
<dbReference type="InterPro" id="IPR011055">
    <property type="entry name" value="Dup_hybrid_motif"/>
</dbReference>
<dbReference type="CDD" id="cd12797">
    <property type="entry name" value="M23_peptidase"/>
    <property type="match status" value="1"/>
</dbReference>
<dbReference type="Proteomes" id="UP001164390">
    <property type="component" value="Chromosome"/>
</dbReference>
<dbReference type="PANTHER" id="PTHR21666">
    <property type="entry name" value="PEPTIDASE-RELATED"/>
    <property type="match status" value="1"/>
</dbReference>
<sequence>MRVRALVAAAALVVVGVVSGASPAMAKPTFKAPFPCGQTWTYSHHSSEVRLALDFVDTGGNTNGAPVLASAAGTVSHHWEDGGAGNYVVIDHGDGWQTYYFHLSDFSTPDGAQVAQGQQIGVTGSTGASSGPHQHYEQLYNGEGQTIEINGQSLAPYPGGYFEKSLTSDNGCGDDGSHPFRTWGSGVNLRAESNTGSAAVGTLGGPTNVNVICQEQGETVTAEGYTNNWWSKLAGYNGYITNIYIDHPDAQLPGVPLC</sequence>
<dbReference type="RefSeq" id="WP_271635783.1">
    <property type="nucleotide sequence ID" value="NZ_CP094970.1"/>
</dbReference>
<proteinExistence type="predicted"/>
<evidence type="ECO:0000313" key="3">
    <source>
        <dbReference type="EMBL" id="UYM06859.1"/>
    </source>
</evidence>
<dbReference type="KEGG" id="sgrg:L0C25_07225"/>
<dbReference type="PANTHER" id="PTHR21666:SF270">
    <property type="entry name" value="MUREIN HYDROLASE ACTIVATOR ENVC"/>
    <property type="match status" value="1"/>
</dbReference>
<keyword evidence="4" id="KW-1185">Reference proteome</keyword>
<dbReference type="Gene3D" id="2.70.70.10">
    <property type="entry name" value="Glucose Permease (Domain IIA)"/>
    <property type="match status" value="1"/>
</dbReference>
<dbReference type="EMBL" id="CP094970">
    <property type="protein sequence ID" value="UYM06859.1"/>
    <property type="molecule type" value="Genomic_DNA"/>
</dbReference>
<name>A0AA46TL06_9ACTN</name>
<dbReference type="AlphaFoldDB" id="A0AA46TL06"/>
<feature type="chain" id="PRO_5041414344" evidence="1">
    <location>
        <begin position="27"/>
        <end position="258"/>
    </location>
</feature>
<dbReference type="Pfam" id="PF01551">
    <property type="entry name" value="Peptidase_M23"/>
    <property type="match status" value="1"/>
</dbReference>
<organism evidence="3 4">
    <name type="scientific">Solicola gregarius</name>
    <dbReference type="NCBI Taxonomy" id="2908642"/>
    <lineage>
        <taxon>Bacteria</taxon>
        <taxon>Bacillati</taxon>
        <taxon>Actinomycetota</taxon>
        <taxon>Actinomycetes</taxon>
        <taxon>Propionibacteriales</taxon>
        <taxon>Nocardioidaceae</taxon>
        <taxon>Solicola</taxon>
    </lineage>
</organism>
<evidence type="ECO:0000256" key="1">
    <source>
        <dbReference type="SAM" id="SignalP"/>
    </source>
</evidence>
<evidence type="ECO:0000259" key="2">
    <source>
        <dbReference type="Pfam" id="PF01551"/>
    </source>
</evidence>
<protein>
    <submittedName>
        <fullName evidence="3">Peptidoglycan DD-metalloendopeptidase family protein</fullName>
    </submittedName>
</protein>
<dbReference type="InterPro" id="IPR016047">
    <property type="entry name" value="M23ase_b-sheet_dom"/>
</dbReference>
<dbReference type="GO" id="GO:0004222">
    <property type="term" value="F:metalloendopeptidase activity"/>
    <property type="evidence" value="ECO:0007669"/>
    <property type="project" value="TreeGrafter"/>
</dbReference>
<accession>A0AA46TL06</accession>
<keyword evidence="1" id="KW-0732">Signal</keyword>